<dbReference type="OrthoDB" id="7206636at2"/>
<accession>A0A1R4F9Q5</accession>
<sequence length="101" mass="11183">MTEALEAKALSIPEGLDGADEQVLELIRVWWNVDGPQMNIRPALREPANIGVVLAELAWHFSHAYADMHGFDQPTAFKAIRDSWDAAHEKAASSQQTETAQ</sequence>
<dbReference type="RefSeq" id="WP_087139330.1">
    <property type="nucleotide sequence ID" value="NZ_FUIE01000020.1"/>
</dbReference>
<evidence type="ECO:0000313" key="2">
    <source>
        <dbReference type="Proteomes" id="UP000195766"/>
    </source>
</evidence>
<name>A0A1R4F9Q5_BREDI</name>
<dbReference type="AlphaFoldDB" id="A0A1R4F9Q5"/>
<proteinExistence type="predicted"/>
<dbReference type="Proteomes" id="UP000195766">
    <property type="component" value="Unassembled WGS sequence"/>
</dbReference>
<evidence type="ECO:0000313" key="1">
    <source>
        <dbReference type="EMBL" id="SJM52581.1"/>
    </source>
</evidence>
<protein>
    <recommendedName>
        <fullName evidence="3">DUF5076 domain-containing protein</fullName>
    </recommendedName>
</protein>
<dbReference type="EMBL" id="FUIE01000020">
    <property type="protein sequence ID" value="SJM52581.1"/>
    <property type="molecule type" value="Genomic_DNA"/>
</dbReference>
<reference evidence="1 2" key="1">
    <citation type="submission" date="2017-02" db="EMBL/GenBank/DDBJ databases">
        <authorList>
            <person name="Peterson S.W."/>
        </authorList>
    </citation>
    <scope>NUCLEOTIDE SEQUENCE [LARGE SCALE GENOMIC DNA]</scope>
    <source>
        <strain evidence="1 2">3F5N</strain>
    </source>
</reference>
<dbReference type="Gene3D" id="3.30.2370.10">
    <property type="entry name" value="putative pyruvate dehydrogenase"/>
    <property type="match status" value="1"/>
</dbReference>
<dbReference type="InterPro" id="IPR031796">
    <property type="entry name" value="DUF5076"/>
</dbReference>
<gene>
    <name evidence="1" type="ORF">FM111_03320</name>
</gene>
<organism evidence="1 2">
    <name type="scientific">Brevundimonas diminuta 3F5N</name>
    <dbReference type="NCBI Taxonomy" id="1255603"/>
    <lineage>
        <taxon>Bacteria</taxon>
        <taxon>Pseudomonadati</taxon>
        <taxon>Pseudomonadota</taxon>
        <taxon>Alphaproteobacteria</taxon>
        <taxon>Caulobacterales</taxon>
        <taxon>Caulobacteraceae</taxon>
        <taxon>Brevundimonas</taxon>
    </lineage>
</organism>
<evidence type="ECO:0008006" key="3">
    <source>
        <dbReference type="Google" id="ProtNLM"/>
    </source>
</evidence>
<dbReference type="Pfam" id="PF16826">
    <property type="entry name" value="DUF5076"/>
    <property type="match status" value="1"/>
</dbReference>